<reference evidence="1 3" key="3">
    <citation type="journal article" date="2011" name="PLoS Biol.">
        <title>Modernizing reference genome assemblies.</title>
        <authorList>
            <person name="Church D.M."/>
            <person name="Schneider V.A."/>
            <person name="Graves T."/>
            <person name="Auger K."/>
            <person name="Cunningham F."/>
            <person name="Bouk N."/>
            <person name="Chen H.C."/>
            <person name="Agarwala R."/>
            <person name="McLaren W.M."/>
            <person name="Ritchie G.R."/>
            <person name="Albracht D."/>
            <person name="Kremitzki M."/>
            <person name="Rock S."/>
            <person name="Kotkiewicz H."/>
            <person name="Kremitzki C."/>
            <person name="Wollam A."/>
            <person name="Trani L."/>
            <person name="Fulton L."/>
            <person name="Fulton R."/>
            <person name="Matthews L."/>
            <person name="Whitehead S."/>
            <person name="Chow W."/>
            <person name="Torrance J."/>
            <person name="Dunn M."/>
            <person name="Harden G."/>
            <person name="Threadgold G."/>
            <person name="Wood J."/>
            <person name="Collins J."/>
            <person name="Heath P."/>
            <person name="Griffiths G."/>
            <person name="Pelan S."/>
            <person name="Grafham D."/>
            <person name="Eichler E.E."/>
            <person name="Weinstock G."/>
            <person name="Mardis E.R."/>
            <person name="Wilson R.K."/>
            <person name="Howe K."/>
            <person name="Flicek P."/>
            <person name="Hubbard T."/>
        </authorList>
    </citation>
    <scope>NUCLEOTIDE SEQUENCE [LARGE SCALE GENOMIC DNA]</scope>
    <source>
        <strain evidence="1 3">C57BL/6J</strain>
    </source>
</reference>
<evidence type="ECO:0007829" key="4">
    <source>
        <dbReference type="PeptideAtlas" id="A0A140LHC3"/>
    </source>
</evidence>
<protein>
    <submittedName>
        <fullName evidence="1">Glutaminyl-tRNA synthetase 1</fullName>
    </submittedName>
</protein>
<reference evidence="6" key="2">
    <citation type="journal article" date="2010" name="Cell">
        <title>A tissue-specific atlas of mouse protein phosphorylation and expression.</title>
        <authorList>
            <person name="Huttlin E.L."/>
            <person name="Jedrychowski M.P."/>
            <person name="Elias J.E."/>
            <person name="Goswami T."/>
            <person name="Rad R."/>
            <person name="Beausoleil S.A."/>
            <person name="Villen J."/>
            <person name="Haas W."/>
            <person name="Sowa M.E."/>
            <person name="Gygi S.P."/>
        </authorList>
    </citation>
    <scope>IDENTIFICATION BY MASS SPECTROMETRY [LARGE SCALE ANALYSIS]</scope>
</reference>
<reference evidence="1" key="5">
    <citation type="submission" date="2025-09" db="UniProtKB">
        <authorList>
            <consortium name="Ensembl"/>
        </authorList>
    </citation>
    <scope>IDENTIFICATION</scope>
    <source>
        <strain evidence="1">C57BL/6J</strain>
    </source>
</reference>
<dbReference type="AlphaFoldDB" id="A0A140LHC3"/>
<gene>
    <name evidence="1 2" type="primary">Qars1</name>
    <name evidence="2" type="synonym">Qars</name>
</gene>
<evidence type="ECO:0000313" key="2">
    <source>
        <dbReference type="MGI" id="MGI:1915851"/>
    </source>
</evidence>
<organism evidence="1 3">
    <name type="scientific">Mus musculus</name>
    <name type="common">Mouse</name>
    <dbReference type="NCBI Taxonomy" id="10090"/>
    <lineage>
        <taxon>Eukaryota</taxon>
        <taxon>Metazoa</taxon>
        <taxon>Chordata</taxon>
        <taxon>Craniata</taxon>
        <taxon>Vertebrata</taxon>
        <taxon>Euteleostomi</taxon>
        <taxon>Mammalia</taxon>
        <taxon>Eutheria</taxon>
        <taxon>Euarchontoglires</taxon>
        <taxon>Glires</taxon>
        <taxon>Rodentia</taxon>
        <taxon>Myomorpha</taxon>
        <taxon>Muroidea</taxon>
        <taxon>Muridae</taxon>
        <taxon>Murinae</taxon>
        <taxon>Mus</taxon>
        <taxon>Mus</taxon>
    </lineage>
</organism>
<dbReference type="Gene3D" id="1.10.8.1290">
    <property type="entry name" value="Glutaminyl-tRNA synthetase, non-specific RNA binding region part 1, domain 1"/>
    <property type="match status" value="1"/>
</dbReference>
<name>A0A140LHC3_MOUSE</name>
<proteinExistence type="evidence at protein level"/>
<evidence type="ECO:0007829" key="5">
    <source>
        <dbReference type="ProteomicsDB" id="A0A140LHC3"/>
    </source>
</evidence>
<reference evidence="1 3" key="1">
    <citation type="journal article" date="2009" name="PLoS Biol.">
        <title>Lineage-specific biology revealed by a finished genome assembly of the mouse.</title>
        <authorList>
            <consortium name="Mouse Genome Sequencing Consortium"/>
            <person name="Church D.M."/>
            <person name="Goodstadt L."/>
            <person name="Hillier L.W."/>
            <person name="Zody M.C."/>
            <person name="Goldstein S."/>
            <person name="She X."/>
            <person name="Bult C.J."/>
            <person name="Agarwala R."/>
            <person name="Cherry J.L."/>
            <person name="DiCuccio M."/>
            <person name="Hlavina W."/>
            <person name="Kapustin Y."/>
            <person name="Meric P."/>
            <person name="Maglott D."/>
            <person name="Birtle Z."/>
            <person name="Marques A.C."/>
            <person name="Graves T."/>
            <person name="Zhou S."/>
            <person name="Teague B."/>
            <person name="Potamousis K."/>
            <person name="Churas C."/>
            <person name="Place M."/>
            <person name="Herschleb J."/>
            <person name="Runnheim R."/>
            <person name="Forrest D."/>
            <person name="Amos-Landgraf J."/>
            <person name="Schwartz D.C."/>
            <person name="Cheng Z."/>
            <person name="Lindblad-Toh K."/>
            <person name="Eichler E.E."/>
            <person name="Ponting C.P."/>
        </authorList>
    </citation>
    <scope>NUCLEOTIDE SEQUENCE [LARGE SCALE GENOMIC DNA]</scope>
    <source>
        <strain evidence="1 3">C57BL/6J</strain>
    </source>
</reference>
<dbReference type="SMR" id="A0A140LHC3"/>
<keyword evidence="3" id="KW-1185">Reference proteome</keyword>
<dbReference type="MGI" id="MGI:1915851">
    <property type="gene designation" value="Qars1"/>
</dbReference>
<reference evidence="1" key="4">
    <citation type="submission" date="2025-08" db="UniProtKB">
        <authorList>
            <consortium name="Ensembl"/>
        </authorList>
    </citation>
    <scope>IDENTIFICATION</scope>
    <source>
        <strain evidence="1">C57BL/6J</strain>
    </source>
</reference>
<dbReference type="ProteomicsDB" id="369888"/>
<dbReference type="InterPro" id="IPR042558">
    <property type="entry name" value="Gln-tRNA-synth_Ib_RNA-bd_N_1"/>
</dbReference>
<dbReference type="Proteomes" id="UP000000589">
    <property type="component" value="Chromosome 9"/>
</dbReference>
<dbReference type="ExpressionAtlas" id="A0A140LHC3">
    <property type="expression patterns" value="baseline and differential"/>
</dbReference>
<dbReference type="GeneTree" id="ENSGT00550000074972"/>
<dbReference type="jPOST" id="A0A140LHC3"/>
<dbReference type="AGR" id="MGI:1915851"/>
<dbReference type="Bgee" id="ENSMUSG00000032604">
    <property type="expression patterns" value="Expressed in seminal vesicle and 281 other cell types or tissues"/>
</dbReference>
<evidence type="ECO:0000313" key="3">
    <source>
        <dbReference type="Proteomes" id="UP000000589"/>
    </source>
</evidence>
<keyword evidence="4 5" id="KW-1267">Proteomics identification</keyword>
<evidence type="ECO:0000313" key="1">
    <source>
        <dbReference type="Ensembl" id="ENSMUSP00000146356.2"/>
    </source>
</evidence>
<accession>A0A140LHC3</accession>
<dbReference type="Ensembl" id="ENSMUST00000208162.2">
    <property type="protein sequence ID" value="ENSMUSP00000146356.2"/>
    <property type="gene ID" value="ENSMUSG00000032604.17"/>
</dbReference>
<dbReference type="Antibodypedia" id="30393">
    <property type="antibodies" value="143 antibodies from 26 providers"/>
</dbReference>
<sequence>MATPDSLALFTGLGLSENKARETLKNEALSTQLREAATQLLLNMFGVIPRIPLIPRTSSRSVASVWW</sequence>
<dbReference type="VEuPathDB" id="HostDB:ENSMUSG00000032604"/>
<evidence type="ECO:0007829" key="6">
    <source>
        <dbReference type="PubMed" id="21183079"/>
    </source>
</evidence>